<reference evidence="5" key="1">
    <citation type="submission" date="2020-02" db="EMBL/GenBank/DDBJ databases">
        <authorList>
            <person name="Shen X.-R."/>
            <person name="Zhang Y.-X."/>
        </authorList>
    </citation>
    <scope>NUCLEOTIDE SEQUENCE</scope>
    <source>
        <strain evidence="5">SYP-B3998</strain>
    </source>
</reference>
<keyword evidence="3 5" id="KW-0269">Exonuclease</keyword>
<evidence type="ECO:0000256" key="3">
    <source>
        <dbReference type="ARBA" id="ARBA00022839"/>
    </source>
</evidence>
<protein>
    <submittedName>
        <fullName evidence="5">3'-5' exonuclease</fullName>
    </submittedName>
</protein>
<dbReference type="EMBL" id="JAAIKC010000010">
    <property type="protein sequence ID" value="NEW08721.1"/>
    <property type="molecule type" value="Genomic_DNA"/>
</dbReference>
<evidence type="ECO:0000256" key="1">
    <source>
        <dbReference type="ARBA" id="ARBA00022722"/>
    </source>
</evidence>
<dbReference type="PANTHER" id="PTHR30231">
    <property type="entry name" value="DNA POLYMERASE III SUBUNIT EPSILON"/>
    <property type="match status" value="1"/>
</dbReference>
<dbReference type="GO" id="GO:0003677">
    <property type="term" value="F:DNA binding"/>
    <property type="evidence" value="ECO:0007669"/>
    <property type="project" value="InterPro"/>
</dbReference>
<dbReference type="RefSeq" id="WP_163951846.1">
    <property type="nucleotide sequence ID" value="NZ_JAAIKC010000010.1"/>
</dbReference>
<keyword evidence="1" id="KW-0540">Nuclease</keyword>
<comment type="caution">
    <text evidence="5">The sequence shown here is derived from an EMBL/GenBank/DDBJ whole genome shotgun (WGS) entry which is preliminary data.</text>
</comment>
<dbReference type="AlphaFoldDB" id="A0A6G4A4H6"/>
<gene>
    <name evidence="5" type="ORF">GK047_22245</name>
</gene>
<evidence type="ECO:0000256" key="2">
    <source>
        <dbReference type="ARBA" id="ARBA00022801"/>
    </source>
</evidence>
<evidence type="ECO:0000259" key="4">
    <source>
        <dbReference type="SMART" id="SM00479"/>
    </source>
</evidence>
<dbReference type="Pfam" id="PF00929">
    <property type="entry name" value="RNase_T"/>
    <property type="match status" value="1"/>
</dbReference>
<feature type="domain" description="Exonuclease" evidence="4">
    <location>
        <begin position="59"/>
        <end position="228"/>
    </location>
</feature>
<dbReference type="NCBIfam" id="TIGR00573">
    <property type="entry name" value="dnaq"/>
    <property type="match status" value="1"/>
</dbReference>
<dbReference type="SMART" id="SM00479">
    <property type="entry name" value="EXOIII"/>
    <property type="match status" value="1"/>
</dbReference>
<dbReference type="GO" id="GO:0003887">
    <property type="term" value="F:DNA-directed DNA polymerase activity"/>
    <property type="evidence" value="ECO:0007669"/>
    <property type="project" value="InterPro"/>
</dbReference>
<dbReference type="GO" id="GO:0045004">
    <property type="term" value="P:DNA replication proofreading"/>
    <property type="evidence" value="ECO:0007669"/>
    <property type="project" value="TreeGrafter"/>
</dbReference>
<dbReference type="PANTHER" id="PTHR30231:SF41">
    <property type="entry name" value="DNA POLYMERASE III SUBUNIT EPSILON"/>
    <property type="match status" value="1"/>
</dbReference>
<dbReference type="Gene3D" id="3.30.420.10">
    <property type="entry name" value="Ribonuclease H-like superfamily/Ribonuclease H"/>
    <property type="match status" value="1"/>
</dbReference>
<dbReference type="InterPro" id="IPR006054">
    <property type="entry name" value="DnaQ"/>
</dbReference>
<proteinExistence type="predicted"/>
<dbReference type="InterPro" id="IPR036397">
    <property type="entry name" value="RNaseH_sf"/>
</dbReference>
<evidence type="ECO:0000313" key="5">
    <source>
        <dbReference type="EMBL" id="NEW08721.1"/>
    </source>
</evidence>
<dbReference type="InterPro" id="IPR012337">
    <property type="entry name" value="RNaseH-like_sf"/>
</dbReference>
<accession>A0A6G4A4H6</accession>
<dbReference type="NCBIfam" id="NF005836">
    <property type="entry name" value="PRK07740.1"/>
    <property type="match status" value="1"/>
</dbReference>
<dbReference type="CDD" id="cd06127">
    <property type="entry name" value="DEDDh"/>
    <property type="match status" value="1"/>
</dbReference>
<dbReference type="GO" id="GO:0005829">
    <property type="term" value="C:cytosol"/>
    <property type="evidence" value="ECO:0007669"/>
    <property type="project" value="TreeGrafter"/>
</dbReference>
<organism evidence="5">
    <name type="scientific">Paenibacillus sp. SYP-B3998</name>
    <dbReference type="NCBI Taxonomy" id="2678564"/>
    <lineage>
        <taxon>Bacteria</taxon>
        <taxon>Bacillati</taxon>
        <taxon>Bacillota</taxon>
        <taxon>Bacilli</taxon>
        <taxon>Bacillales</taxon>
        <taxon>Paenibacillaceae</taxon>
        <taxon>Paenibacillus</taxon>
    </lineage>
</organism>
<dbReference type="FunFam" id="3.30.420.10:FF:000045">
    <property type="entry name" value="3'-5' exonuclease DinG"/>
    <property type="match status" value="1"/>
</dbReference>
<dbReference type="SUPFAM" id="SSF53098">
    <property type="entry name" value="Ribonuclease H-like"/>
    <property type="match status" value="1"/>
</dbReference>
<sequence length="244" mass="27899">MKDMHRAGRMWHLYKMGGFTPAITSMFDAQSAQQMAFIRSMLKEQRKNSLFEIPLHAMELVVFDLETTGFYPYNGDEIISFGAVSVIGGEIQYDQTFYSIVNPKRKIPDEIVKLTGITNDMAAEAPDLIIVLRDFLEFVQQKVLVAHATGHDKNFLNAALWRTSKVSLSHRVLDTIMIAKWLMPKRKNLSLDSLLHAYELPVTNRHHALDDSLMTAQLWSKFMEEIKSKDVDTLGDLYALLSHH</sequence>
<dbReference type="GO" id="GO:0008408">
    <property type="term" value="F:3'-5' exonuclease activity"/>
    <property type="evidence" value="ECO:0007669"/>
    <property type="project" value="TreeGrafter"/>
</dbReference>
<keyword evidence="2" id="KW-0378">Hydrolase</keyword>
<name>A0A6G4A4H6_9BACL</name>
<dbReference type="InterPro" id="IPR013520">
    <property type="entry name" value="Ribonucl_H"/>
</dbReference>